<dbReference type="PANTHER" id="PTHR30582:SF2">
    <property type="entry name" value="L,D-TRANSPEPTIDASE YCIB-RELATED"/>
    <property type="match status" value="1"/>
</dbReference>
<feature type="domain" description="L,D-TPase catalytic" evidence="9">
    <location>
        <begin position="174"/>
        <end position="291"/>
    </location>
</feature>
<gene>
    <name evidence="10" type="ORF">SAMN05216275_115136</name>
</gene>
<dbReference type="GO" id="GO:0018104">
    <property type="term" value="P:peptidoglycan-protein cross-linking"/>
    <property type="evidence" value="ECO:0007669"/>
    <property type="project" value="TreeGrafter"/>
</dbReference>
<dbReference type="UniPathway" id="UPA00219"/>
<evidence type="ECO:0000256" key="7">
    <source>
        <dbReference type="SAM" id="MobiDB-lite"/>
    </source>
</evidence>
<dbReference type="GO" id="GO:0071972">
    <property type="term" value="F:peptidoglycan L,D-transpeptidase activity"/>
    <property type="evidence" value="ECO:0007669"/>
    <property type="project" value="TreeGrafter"/>
</dbReference>
<keyword evidence="3 6" id="KW-0133">Cell shape</keyword>
<evidence type="ECO:0000259" key="9">
    <source>
        <dbReference type="PROSITE" id="PS52029"/>
    </source>
</evidence>
<evidence type="ECO:0000313" key="10">
    <source>
        <dbReference type="EMBL" id="SFK01419.1"/>
    </source>
</evidence>
<proteinExistence type="predicted"/>
<dbReference type="Pfam" id="PF03734">
    <property type="entry name" value="YkuD"/>
    <property type="match status" value="1"/>
</dbReference>
<dbReference type="EMBL" id="FOQY01000015">
    <property type="protein sequence ID" value="SFK01419.1"/>
    <property type="molecule type" value="Genomic_DNA"/>
</dbReference>
<dbReference type="SUPFAM" id="SSF47090">
    <property type="entry name" value="PGBD-like"/>
    <property type="match status" value="1"/>
</dbReference>
<comment type="pathway">
    <text evidence="1 6">Cell wall biogenesis; peptidoglycan biosynthesis.</text>
</comment>
<dbReference type="Proteomes" id="UP000199111">
    <property type="component" value="Unassembled WGS sequence"/>
</dbReference>
<feature type="region of interest" description="Disordered" evidence="7">
    <location>
        <begin position="34"/>
        <end position="102"/>
    </location>
</feature>
<evidence type="ECO:0000256" key="4">
    <source>
        <dbReference type="ARBA" id="ARBA00022984"/>
    </source>
</evidence>
<evidence type="ECO:0000256" key="3">
    <source>
        <dbReference type="ARBA" id="ARBA00022960"/>
    </source>
</evidence>
<dbReference type="CDD" id="cd16913">
    <property type="entry name" value="YkuD_like"/>
    <property type="match status" value="1"/>
</dbReference>
<dbReference type="InterPro" id="IPR036365">
    <property type="entry name" value="PGBD-like_sf"/>
</dbReference>
<dbReference type="InterPro" id="IPR038063">
    <property type="entry name" value="Transpep_catalytic_dom"/>
</dbReference>
<dbReference type="Pfam" id="PF01471">
    <property type="entry name" value="PG_binding_1"/>
    <property type="match status" value="1"/>
</dbReference>
<dbReference type="PROSITE" id="PS52029">
    <property type="entry name" value="LD_TPASE"/>
    <property type="match status" value="1"/>
</dbReference>
<feature type="active site" description="Nucleophile" evidence="6">
    <location>
        <position position="267"/>
    </location>
</feature>
<keyword evidence="5 6" id="KW-0961">Cell wall biogenesis/degradation</keyword>
<evidence type="ECO:0000313" key="11">
    <source>
        <dbReference type="Proteomes" id="UP000199111"/>
    </source>
</evidence>
<feature type="chain" id="PRO_5011699085" evidence="8">
    <location>
        <begin position="27"/>
        <end position="294"/>
    </location>
</feature>
<feature type="active site" description="Proton donor/acceptor" evidence="6">
    <location>
        <position position="253"/>
    </location>
</feature>
<dbReference type="AlphaFoldDB" id="A0A1I3W251"/>
<dbReference type="InterPro" id="IPR050979">
    <property type="entry name" value="LD-transpeptidase"/>
</dbReference>
<keyword evidence="2" id="KW-0808">Transferase</keyword>
<keyword evidence="4 6" id="KW-0573">Peptidoglycan synthesis</keyword>
<reference evidence="11" key="1">
    <citation type="submission" date="2016-10" db="EMBL/GenBank/DDBJ databases">
        <authorList>
            <person name="Varghese N."/>
            <person name="Submissions S."/>
        </authorList>
    </citation>
    <scope>NUCLEOTIDE SEQUENCE [LARGE SCALE GENOMIC DNA]</scope>
    <source>
        <strain evidence="11">CGMCC 4.2126</strain>
    </source>
</reference>
<evidence type="ECO:0000256" key="5">
    <source>
        <dbReference type="ARBA" id="ARBA00023316"/>
    </source>
</evidence>
<dbReference type="InterPro" id="IPR005490">
    <property type="entry name" value="LD_TPept_cat_dom"/>
</dbReference>
<dbReference type="Gene3D" id="1.10.101.10">
    <property type="entry name" value="PGBD-like superfamily/PGBD"/>
    <property type="match status" value="1"/>
</dbReference>
<dbReference type="GO" id="GO:0008360">
    <property type="term" value="P:regulation of cell shape"/>
    <property type="evidence" value="ECO:0007669"/>
    <property type="project" value="UniProtKB-UniRule"/>
</dbReference>
<protein>
    <submittedName>
        <fullName evidence="10">Putative peptidoglycan binding domain-containing protein</fullName>
    </submittedName>
</protein>
<dbReference type="GO" id="GO:0005576">
    <property type="term" value="C:extracellular region"/>
    <property type="evidence" value="ECO:0007669"/>
    <property type="project" value="TreeGrafter"/>
</dbReference>
<dbReference type="SUPFAM" id="SSF141523">
    <property type="entry name" value="L,D-transpeptidase catalytic domain-like"/>
    <property type="match status" value="1"/>
</dbReference>
<evidence type="ECO:0000256" key="2">
    <source>
        <dbReference type="ARBA" id="ARBA00022679"/>
    </source>
</evidence>
<name>A0A1I3W251_9ACTN</name>
<dbReference type="InterPro" id="IPR002477">
    <property type="entry name" value="Peptidoglycan-bd-like"/>
</dbReference>
<evidence type="ECO:0000256" key="6">
    <source>
        <dbReference type="PROSITE-ProRule" id="PRU01373"/>
    </source>
</evidence>
<dbReference type="GO" id="GO:0016740">
    <property type="term" value="F:transferase activity"/>
    <property type="evidence" value="ECO:0007669"/>
    <property type="project" value="UniProtKB-KW"/>
</dbReference>
<organism evidence="10 11">
    <name type="scientific">Streptosporangium canum</name>
    <dbReference type="NCBI Taxonomy" id="324952"/>
    <lineage>
        <taxon>Bacteria</taxon>
        <taxon>Bacillati</taxon>
        <taxon>Actinomycetota</taxon>
        <taxon>Actinomycetes</taxon>
        <taxon>Streptosporangiales</taxon>
        <taxon>Streptosporangiaceae</taxon>
        <taxon>Streptosporangium</taxon>
    </lineage>
</organism>
<dbReference type="PROSITE" id="PS51257">
    <property type="entry name" value="PROKAR_LIPOPROTEIN"/>
    <property type="match status" value="1"/>
</dbReference>
<dbReference type="GO" id="GO:0071555">
    <property type="term" value="P:cell wall organization"/>
    <property type="evidence" value="ECO:0007669"/>
    <property type="project" value="UniProtKB-UniRule"/>
</dbReference>
<keyword evidence="8" id="KW-0732">Signal</keyword>
<evidence type="ECO:0000256" key="1">
    <source>
        <dbReference type="ARBA" id="ARBA00004752"/>
    </source>
</evidence>
<dbReference type="Gene3D" id="2.40.440.10">
    <property type="entry name" value="L,D-transpeptidase catalytic domain-like"/>
    <property type="match status" value="1"/>
</dbReference>
<accession>A0A1I3W251</accession>
<feature type="signal peptide" evidence="8">
    <location>
        <begin position="1"/>
        <end position="26"/>
    </location>
</feature>
<dbReference type="InterPro" id="IPR036366">
    <property type="entry name" value="PGBDSf"/>
</dbReference>
<evidence type="ECO:0000256" key="8">
    <source>
        <dbReference type="SAM" id="SignalP"/>
    </source>
</evidence>
<sequence length="294" mass="31572">MRRNFRCFLMVNAALMLTACTPFDLAYTGIASQRHSGHPAPHPGDVSDPGDTSHAGSAPRSGDVSDPGDTSHAGSAPRSGPDSGSGDVPARPQFPTLHPGDEGALVEKVQSRLDRLGFKTGPPGSEYGPALRMAVWAFQKANGLPAVDRVDPPTWQALSHPERVRPLVPSGGSVRVEIDLRRQLLTAWKDGRPALITHISTGTGKPYCKNGHCGVAVTPTGDFRAWWRTAGWTSGPLGDQFYTVYFNGGIGFHGSERVPRHPASHGCIRVPLHNARPLFDMIQTGQPVYVRRPA</sequence>
<dbReference type="PANTHER" id="PTHR30582">
    <property type="entry name" value="L,D-TRANSPEPTIDASE"/>
    <property type="match status" value="1"/>
</dbReference>
<keyword evidence="11" id="KW-1185">Reference proteome</keyword>